<dbReference type="AlphaFoldDB" id="U6KRV8"/>
<evidence type="ECO:0000313" key="2">
    <source>
        <dbReference type="Proteomes" id="UP000030747"/>
    </source>
</evidence>
<evidence type="ECO:0000313" key="1">
    <source>
        <dbReference type="EMBL" id="CDJ39653.1"/>
    </source>
</evidence>
<name>U6KRV8_EIMTE</name>
<accession>U6KRV8</accession>
<reference evidence="1" key="1">
    <citation type="submission" date="2013-10" db="EMBL/GenBank/DDBJ databases">
        <title>Genomic analysis of the causative agents of coccidiosis in chickens.</title>
        <authorList>
            <person name="Reid A.J."/>
            <person name="Blake D."/>
            <person name="Billington K."/>
            <person name="Browne H."/>
            <person name="Dunn M."/>
            <person name="Hung S."/>
            <person name="Kawahara F."/>
            <person name="Miranda-Saavedra D."/>
            <person name="Mourier T."/>
            <person name="Nagra H."/>
            <person name="Otto T.D."/>
            <person name="Rawlings N."/>
            <person name="Sanchez A."/>
            <person name="Sanders M."/>
            <person name="Subramaniam C."/>
            <person name="Tay Y."/>
            <person name="Dear P."/>
            <person name="Doerig C."/>
            <person name="Gruber A."/>
            <person name="Parkinson J."/>
            <person name="Shirley M."/>
            <person name="Wan K.L."/>
            <person name="Berriman M."/>
            <person name="Tomley F."/>
            <person name="Pain A."/>
        </authorList>
    </citation>
    <scope>NUCLEOTIDE SEQUENCE [LARGE SCALE GENOMIC DNA]</scope>
    <source>
        <strain evidence="1">Houghton</strain>
    </source>
</reference>
<dbReference type="Proteomes" id="UP000030747">
    <property type="component" value="Unassembled WGS sequence"/>
</dbReference>
<dbReference type="GeneID" id="25249950"/>
<sequence>MNLRGPQGPVDKSGIVGCQSFSSLQTSLKKCEKPWERAAGLDLLREARHCHCCKGSEVQKVFYDQLEDPQMAA</sequence>
<organism evidence="1 2">
    <name type="scientific">Eimeria tenella</name>
    <name type="common">Coccidian parasite</name>
    <dbReference type="NCBI Taxonomy" id="5802"/>
    <lineage>
        <taxon>Eukaryota</taxon>
        <taxon>Sar</taxon>
        <taxon>Alveolata</taxon>
        <taxon>Apicomplexa</taxon>
        <taxon>Conoidasida</taxon>
        <taxon>Coccidia</taxon>
        <taxon>Eucoccidiorida</taxon>
        <taxon>Eimeriorina</taxon>
        <taxon>Eimeriidae</taxon>
        <taxon>Eimeria</taxon>
    </lineage>
</organism>
<dbReference type="VEuPathDB" id="ToxoDB:ETH_00003685"/>
<proteinExistence type="predicted"/>
<dbReference type="RefSeq" id="XP_013230408.1">
    <property type="nucleotide sequence ID" value="XM_013374954.1"/>
</dbReference>
<dbReference type="EMBL" id="HG674553">
    <property type="protein sequence ID" value="CDJ39653.1"/>
    <property type="molecule type" value="Genomic_DNA"/>
</dbReference>
<reference evidence="1" key="2">
    <citation type="submission" date="2013-10" db="EMBL/GenBank/DDBJ databases">
        <authorList>
            <person name="Aslett M."/>
        </authorList>
    </citation>
    <scope>NUCLEOTIDE SEQUENCE [LARGE SCALE GENOMIC DNA]</scope>
    <source>
        <strain evidence="1">Houghton</strain>
    </source>
</reference>
<protein>
    <submittedName>
        <fullName evidence="1">Uncharacterized protein</fullName>
    </submittedName>
</protein>
<gene>
    <name evidence="1" type="ORF">ETH_00003685</name>
</gene>
<dbReference type="OrthoDB" id="10276201at2759"/>
<keyword evidence="2" id="KW-1185">Reference proteome</keyword>